<name>A0ABV1K5T2_9PSEU</name>
<feature type="region of interest" description="Disordered" evidence="6">
    <location>
        <begin position="304"/>
        <end position="336"/>
    </location>
</feature>
<sequence length="1145" mass="119405">MADVTITAFGPISARVHGEPVELGGPRQRAVLGVLVAAAGRVVSADRFTTDLWSTGAPPHALGSLQAYVSHLRRLLEPDRAPRTPASVLVSAVPGYALRLPPDAVDVWSFDRLVATAARSADPAQVVELVTGALALWTDEPFAAYSGSEWADVEIARLRESRATAVELRAAAALDLDRPRDVLADALLGADPLREPAVALRARALYRAGRQREALAELRALRARLADELGLDPGPALRTLESDILTQSPVLDSPGPLAPAPGRAGAAPGDSGGERGSVGSTGAGGAAGPVDATVPADAAVLADAAGPGGAADPVRPDGAVGSDGAAGPEPPDPRTRLVGRDAELARLAAAAGRGDGQPSVVWVEGEAGTGKSALVEEYARCVDGVRVTRGRCPEATGSPPGWPWQQVLGELAPGDDDPGPSGAFDLAGRVASAVAAHPGVLVVLEDVHRADEETLQVLRQLLGSGRGGGRLLVVATFRSVEGGPELLATLAATTGRTADRIVLGGLDDDAATILLRDLLDRPLPDAAWRELVERAAGHPLFLRQLAGVVALEGPAAVRSLPRALRDLLTRRLEQLPARAVSTLSRAAVLGRDVDVDLLLELSPPRGTDGEEEVIDDLDAAVVAGLLETVPPGELRFTHVLVRDTCYERIPPLRRARMHLAALTALEQRAGDRTFLLAEHAARSLGPATAARALPHLERAARRAGDGGAPAQAAGYWREVLAAHRLGAGTPAGRLAAHRELVAAVAGSGDVVGARREREVSLAAARELGTDTDVARAWPIPGPALWTARPFDPADSAATADEIGRLLDRIDPADLRLRAELLVTRAQEAEPWLLDVALPSTREAGRLADGLGDPLLRCRVLNTRVVQAFTDDDTAELGRCAAELIEAARAADDPDYLALGHLVAASDAVGRADTADRDRNLDAAVRASRTGRLGTMLLATRISRATDAVLRGRIGEARTLFTDVVDRLGAEGEPNTEIIRAWTSATVELAAGDTGVLVERLRAVAAHAHGGVDDLLVTALVDAGRPDEARALWPLPPWPRDATWLAVTALRARNAVALGDRAATAAAHEELLPWSGRLVCTGNGLLVLGPVDLFLARTARVLGDDAGSARFARRAGELAGALGAAHWAARAEELAREPADAEAGER</sequence>
<dbReference type="PANTHER" id="PTHR35807:SF1">
    <property type="entry name" value="TRANSCRIPTIONAL REGULATOR REDD"/>
    <property type="match status" value="1"/>
</dbReference>
<dbReference type="RefSeq" id="WP_349296913.1">
    <property type="nucleotide sequence ID" value="NZ_JBEDNQ010000002.1"/>
</dbReference>
<keyword evidence="2" id="KW-0805">Transcription regulation</keyword>
<dbReference type="SUPFAM" id="SSF46894">
    <property type="entry name" value="C-terminal effector domain of the bipartite response regulators"/>
    <property type="match status" value="1"/>
</dbReference>
<feature type="compositionally biased region" description="Low complexity" evidence="6">
    <location>
        <begin position="304"/>
        <end position="319"/>
    </location>
</feature>
<dbReference type="SUPFAM" id="SSF52540">
    <property type="entry name" value="P-loop containing nucleoside triphosphate hydrolases"/>
    <property type="match status" value="1"/>
</dbReference>
<dbReference type="InterPro" id="IPR051677">
    <property type="entry name" value="AfsR-DnrI-RedD_regulator"/>
</dbReference>
<accession>A0ABV1K5T2</accession>
<feature type="DNA-binding region" description="OmpR/PhoB-type" evidence="5">
    <location>
        <begin position="1"/>
        <end position="100"/>
    </location>
</feature>
<evidence type="ECO:0000313" key="9">
    <source>
        <dbReference type="Proteomes" id="UP001494902"/>
    </source>
</evidence>
<evidence type="ECO:0000256" key="3">
    <source>
        <dbReference type="ARBA" id="ARBA00023125"/>
    </source>
</evidence>
<evidence type="ECO:0000256" key="2">
    <source>
        <dbReference type="ARBA" id="ARBA00023015"/>
    </source>
</evidence>
<dbReference type="InterPro" id="IPR005158">
    <property type="entry name" value="BTAD"/>
</dbReference>
<dbReference type="Gene3D" id="1.25.40.10">
    <property type="entry name" value="Tetratricopeptide repeat domain"/>
    <property type="match status" value="1"/>
</dbReference>
<dbReference type="EMBL" id="JBEDNQ010000002">
    <property type="protein sequence ID" value="MEQ3549818.1"/>
    <property type="molecule type" value="Genomic_DNA"/>
</dbReference>
<feature type="domain" description="OmpR/PhoB-type" evidence="7">
    <location>
        <begin position="1"/>
        <end position="100"/>
    </location>
</feature>
<dbReference type="Gene3D" id="1.10.10.10">
    <property type="entry name" value="Winged helix-like DNA-binding domain superfamily/Winged helix DNA-binding domain"/>
    <property type="match status" value="1"/>
</dbReference>
<dbReference type="Gene3D" id="3.40.50.300">
    <property type="entry name" value="P-loop containing nucleotide triphosphate hydrolases"/>
    <property type="match status" value="1"/>
</dbReference>
<evidence type="ECO:0000259" key="7">
    <source>
        <dbReference type="PROSITE" id="PS51755"/>
    </source>
</evidence>
<reference evidence="8 9" key="1">
    <citation type="submission" date="2024-03" db="EMBL/GenBank/DDBJ databases">
        <title>Draft genome sequence of Pseudonocardia nematodicida JCM 31783.</title>
        <authorList>
            <person name="Butdee W."/>
            <person name="Duangmal K."/>
        </authorList>
    </citation>
    <scope>NUCLEOTIDE SEQUENCE [LARGE SCALE GENOMIC DNA]</scope>
    <source>
        <strain evidence="8 9">JCM 31783</strain>
    </source>
</reference>
<evidence type="ECO:0000256" key="5">
    <source>
        <dbReference type="PROSITE-ProRule" id="PRU01091"/>
    </source>
</evidence>
<evidence type="ECO:0000256" key="6">
    <source>
        <dbReference type="SAM" id="MobiDB-lite"/>
    </source>
</evidence>
<organism evidence="8 9">
    <name type="scientific">Pseudonocardia nematodicida</name>
    <dbReference type="NCBI Taxonomy" id="1206997"/>
    <lineage>
        <taxon>Bacteria</taxon>
        <taxon>Bacillati</taxon>
        <taxon>Actinomycetota</taxon>
        <taxon>Actinomycetes</taxon>
        <taxon>Pseudonocardiales</taxon>
        <taxon>Pseudonocardiaceae</taxon>
        <taxon>Pseudonocardia</taxon>
    </lineage>
</organism>
<dbReference type="Pfam" id="PF03704">
    <property type="entry name" value="BTAD"/>
    <property type="match status" value="1"/>
</dbReference>
<dbReference type="SUPFAM" id="SSF48452">
    <property type="entry name" value="TPR-like"/>
    <property type="match status" value="1"/>
</dbReference>
<keyword evidence="9" id="KW-1185">Reference proteome</keyword>
<dbReference type="Pfam" id="PF00486">
    <property type="entry name" value="Trans_reg_C"/>
    <property type="match status" value="1"/>
</dbReference>
<keyword evidence="3 5" id="KW-0238">DNA-binding</keyword>
<dbReference type="InterPro" id="IPR016032">
    <property type="entry name" value="Sig_transdc_resp-reg_C-effctor"/>
</dbReference>
<dbReference type="SMART" id="SM01043">
    <property type="entry name" value="BTAD"/>
    <property type="match status" value="1"/>
</dbReference>
<comment type="caution">
    <text evidence="8">The sequence shown here is derived from an EMBL/GenBank/DDBJ whole genome shotgun (WGS) entry which is preliminary data.</text>
</comment>
<dbReference type="InterPro" id="IPR001867">
    <property type="entry name" value="OmpR/PhoB-type_DNA-bd"/>
</dbReference>
<dbReference type="PROSITE" id="PS51755">
    <property type="entry name" value="OMPR_PHOB"/>
    <property type="match status" value="1"/>
</dbReference>
<keyword evidence="4" id="KW-0804">Transcription</keyword>
<feature type="compositionally biased region" description="Low complexity" evidence="6">
    <location>
        <begin position="260"/>
        <end position="269"/>
    </location>
</feature>
<dbReference type="InterPro" id="IPR011990">
    <property type="entry name" value="TPR-like_helical_dom_sf"/>
</dbReference>
<evidence type="ECO:0000256" key="4">
    <source>
        <dbReference type="ARBA" id="ARBA00023163"/>
    </source>
</evidence>
<dbReference type="Proteomes" id="UP001494902">
    <property type="component" value="Unassembled WGS sequence"/>
</dbReference>
<feature type="compositionally biased region" description="Gly residues" evidence="6">
    <location>
        <begin position="270"/>
        <end position="287"/>
    </location>
</feature>
<gene>
    <name evidence="8" type="ORF">WIS52_05000</name>
</gene>
<dbReference type="CDD" id="cd15831">
    <property type="entry name" value="BTAD"/>
    <property type="match status" value="1"/>
</dbReference>
<dbReference type="Pfam" id="PF13191">
    <property type="entry name" value="AAA_16"/>
    <property type="match status" value="1"/>
</dbReference>
<evidence type="ECO:0000256" key="1">
    <source>
        <dbReference type="ARBA" id="ARBA00005820"/>
    </source>
</evidence>
<proteinExistence type="inferred from homology"/>
<protein>
    <submittedName>
        <fullName evidence="8">BTAD domain-containing putative transcriptional regulator</fullName>
    </submittedName>
</protein>
<evidence type="ECO:0000313" key="8">
    <source>
        <dbReference type="EMBL" id="MEQ3549818.1"/>
    </source>
</evidence>
<dbReference type="InterPro" id="IPR027417">
    <property type="entry name" value="P-loop_NTPase"/>
</dbReference>
<dbReference type="InterPro" id="IPR041664">
    <property type="entry name" value="AAA_16"/>
</dbReference>
<dbReference type="SMART" id="SM00862">
    <property type="entry name" value="Trans_reg_C"/>
    <property type="match status" value="1"/>
</dbReference>
<dbReference type="InterPro" id="IPR036388">
    <property type="entry name" value="WH-like_DNA-bd_sf"/>
</dbReference>
<dbReference type="PANTHER" id="PTHR35807">
    <property type="entry name" value="TRANSCRIPTIONAL REGULATOR REDD-RELATED"/>
    <property type="match status" value="1"/>
</dbReference>
<feature type="region of interest" description="Disordered" evidence="6">
    <location>
        <begin position="247"/>
        <end position="290"/>
    </location>
</feature>
<comment type="similarity">
    <text evidence="1">Belongs to the AfsR/DnrI/RedD regulatory family.</text>
</comment>